<keyword evidence="2" id="KW-0472">Membrane</keyword>
<dbReference type="Pfam" id="PF07690">
    <property type="entry name" value="MFS_1"/>
    <property type="match status" value="2"/>
</dbReference>
<dbReference type="GO" id="GO:0008028">
    <property type="term" value="F:monocarboxylic acid transmembrane transporter activity"/>
    <property type="evidence" value="ECO:0007669"/>
    <property type="project" value="TreeGrafter"/>
</dbReference>
<evidence type="ECO:0000313" key="3">
    <source>
        <dbReference type="EMBL" id="CAF2917852.1"/>
    </source>
</evidence>
<feature type="transmembrane region" description="Helical" evidence="2">
    <location>
        <begin position="550"/>
        <end position="572"/>
    </location>
</feature>
<feature type="transmembrane region" description="Helical" evidence="2">
    <location>
        <begin position="21"/>
        <end position="39"/>
    </location>
</feature>
<organism evidence="3 4">
    <name type="scientific">Lepeophtheirus salmonis</name>
    <name type="common">Salmon louse</name>
    <name type="synonym">Caligus salmonis</name>
    <dbReference type="NCBI Taxonomy" id="72036"/>
    <lineage>
        <taxon>Eukaryota</taxon>
        <taxon>Metazoa</taxon>
        <taxon>Ecdysozoa</taxon>
        <taxon>Arthropoda</taxon>
        <taxon>Crustacea</taxon>
        <taxon>Multicrustacea</taxon>
        <taxon>Hexanauplia</taxon>
        <taxon>Copepoda</taxon>
        <taxon>Siphonostomatoida</taxon>
        <taxon>Caligidae</taxon>
        <taxon>Lepeophtheirus</taxon>
    </lineage>
</organism>
<feature type="transmembrane region" description="Helical" evidence="2">
    <location>
        <begin position="490"/>
        <end position="507"/>
    </location>
</feature>
<feature type="compositionally biased region" description="Basic and acidic residues" evidence="1">
    <location>
        <begin position="455"/>
        <end position="472"/>
    </location>
</feature>
<feature type="transmembrane region" description="Helical" evidence="2">
    <location>
        <begin position="578"/>
        <end position="600"/>
    </location>
</feature>
<dbReference type="PANTHER" id="PTHR11360:SF306">
    <property type="entry name" value="RE01051P"/>
    <property type="match status" value="1"/>
</dbReference>
<dbReference type="EMBL" id="HG994583">
    <property type="protein sequence ID" value="CAF2917852.1"/>
    <property type="molecule type" value="Genomic_DNA"/>
</dbReference>
<evidence type="ECO:0000256" key="1">
    <source>
        <dbReference type="SAM" id="MobiDB-lite"/>
    </source>
</evidence>
<dbReference type="InterPro" id="IPR036259">
    <property type="entry name" value="MFS_trans_sf"/>
</dbReference>
<name>A0A7R8H876_LEPSM</name>
<dbReference type="Gene3D" id="1.20.1250.20">
    <property type="entry name" value="MFS general substrate transporter like domains"/>
    <property type="match status" value="2"/>
</dbReference>
<dbReference type="SUPFAM" id="SSF103473">
    <property type="entry name" value="MFS general substrate transporter"/>
    <property type="match status" value="2"/>
</dbReference>
<dbReference type="InterPro" id="IPR011701">
    <property type="entry name" value="MFS"/>
</dbReference>
<accession>A0A7R8H876</accession>
<feature type="region of interest" description="Disordered" evidence="1">
    <location>
        <begin position="447"/>
        <end position="475"/>
    </location>
</feature>
<feature type="transmembrane region" description="Helical" evidence="2">
    <location>
        <begin position="113"/>
        <end position="135"/>
    </location>
</feature>
<protein>
    <submittedName>
        <fullName evidence="3">(salmon louse) hypothetical protein</fullName>
    </submittedName>
</protein>
<reference evidence="3" key="1">
    <citation type="submission" date="2021-02" db="EMBL/GenBank/DDBJ databases">
        <authorList>
            <person name="Bekaert M."/>
        </authorList>
    </citation>
    <scope>NUCLEOTIDE SEQUENCE</scope>
    <source>
        <strain evidence="3">IoA-00</strain>
    </source>
</reference>
<evidence type="ECO:0000313" key="4">
    <source>
        <dbReference type="Proteomes" id="UP000675881"/>
    </source>
</evidence>
<feature type="transmembrane region" description="Helical" evidence="2">
    <location>
        <begin position="636"/>
        <end position="657"/>
    </location>
</feature>
<dbReference type="InterPro" id="IPR050327">
    <property type="entry name" value="Proton-linked_MCT"/>
</dbReference>
<dbReference type="AlphaFoldDB" id="A0A7R8H876"/>
<feature type="transmembrane region" description="Helical" evidence="2">
    <location>
        <begin position="81"/>
        <end position="101"/>
    </location>
</feature>
<keyword evidence="2" id="KW-1133">Transmembrane helix</keyword>
<gene>
    <name evidence="3" type="ORF">LSAA_8641</name>
</gene>
<keyword evidence="2" id="KW-0812">Transmembrane</keyword>
<evidence type="ECO:0000256" key="2">
    <source>
        <dbReference type="SAM" id="Phobius"/>
    </source>
</evidence>
<dbReference type="OrthoDB" id="2213137at2759"/>
<feature type="transmembrane region" description="Helical" evidence="2">
    <location>
        <begin position="45"/>
        <end position="69"/>
    </location>
</feature>
<dbReference type="PANTHER" id="PTHR11360">
    <property type="entry name" value="MONOCARBOXYLATE TRANSPORTER"/>
    <property type="match status" value="1"/>
</dbReference>
<keyword evidence="4" id="KW-1185">Reference proteome</keyword>
<dbReference type="Proteomes" id="UP000675881">
    <property type="component" value="Chromosome 4"/>
</dbReference>
<sequence>MTTFALAMAPIASALCQKFNCRWVTVFGSLLCALGISLSSFANGIPFLFCTFGVLTGIGVGLSTTPGIIITARYFDKKRALANMFCLSGTAAGSFILPFAIQNLISTYGFRGATLILGGCMLHICISAALYRPIAYHAKIQKMRRMYDKSDNTDFEALSPVTQEPLEPKTPCNSYIYHADLDKVKHKLNSLVTSEADNISICSSASSHFHHSHNHVIHPNHHSSSDYLNNHSHFHHLRGSMGSLARSLPPGLEHNCSGHLRSSNLNSHEELYWPEFSCPKNHEPIEHDKANTFTFPKDPPTDSGAPLTLRQLYLRQLGSQLSICKSYVLGNSDSCTHNPEKRDPSRSLRNSLFYNNSFLRRGSILFSVEDMTTDSTGILKDTKNPSHPTLNDFKSITNSSKNTSIFLERSQSCEQKMRKDLNRRPRYYSEGCDDGQRFKLSPSVQINESDDEKDFVDNPKIKDPKPKLDKLKKSTSHSKKIDEKTGLRKYIDFMICLTFLFFLPAHARNLGFPGSDGSKLLAICSVTDMLGRIVLTIVVDTNLVPKHICYGLAILTCGFSVLSLSVIGNQFWAMALSMSAYGLGSGAWFLMIPLLLADYLGVENIGSSYGMIRLFQSSANLFGPIAAGLLKDKYDSYAPAFILMGIIMVSGSLAAFFQPCIANLRKEKDSDVEETKNE</sequence>
<proteinExistence type="predicted"/>